<name>A0ABQ5HF47_9ASTR</name>
<protein>
    <submittedName>
        <fullName evidence="2">RNA-directed DNA polymerase, eukaryota</fullName>
    </submittedName>
</protein>
<keyword evidence="3" id="KW-1185">Reference proteome</keyword>
<dbReference type="EMBL" id="BQNB010019552">
    <property type="protein sequence ID" value="GJT86507.1"/>
    <property type="molecule type" value="Genomic_DNA"/>
</dbReference>
<dbReference type="PANTHER" id="PTHR33116">
    <property type="entry name" value="REVERSE TRANSCRIPTASE ZINC-BINDING DOMAIN-CONTAINING PROTEIN-RELATED-RELATED"/>
    <property type="match status" value="1"/>
</dbReference>
<reference evidence="2" key="2">
    <citation type="submission" date="2022-01" db="EMBL/GenBank/DDBJ databases">
        <authorList>
            <person name="Yamashiro T."/>
            <person name="Shiraishi A."/>
            <person name="Satake H."/>
            <person name="Nakayama K."/>
        </authorList>
    </citation>
    <scope>NUCLEOTIDE SEQUENCE</scope>
</reference>
<dbReference type="PROSITE" id="PS50878">
    <property type="entry name" value="RT_POL"/>
    <property type="match status" value="1"/>
</dbReference>
<dbReference type="GO" id="GO:0003964">
    <property type="term" value="F:RNA-directed DNA polymerase activity"/>
    <property type="evidence" value="ECO:0007669"/>
    <property type="project" value="UniProtKB-KW"/>
</dbReference>
<organism evidence="2 3">
    <name type="scientific">Tanacetum coccineum</name>
    <dbReference type="NCBI Taxonomy" id="301880"/>
    <lineage>
        <taxon>Eukaryota</taxon>
        <taxon>Viridiplantae</taxon>
        <taxon>Streptophyta</taxon>
        <taxon>Embryophyta</taxon>
        <taxon>Tracheophyta</taxon>
        <taxon>Spermatophyta</taxon>
        <taxon>Magnoliopsida</taxon>
        <taxon>eudicotyledons</taxon>
        <taxon>Gunneridae</taxon>
        <taxon>Pentapetalae</taxon>
        <taxon>asterids</taxon>
        <taxon>campanulids</taxon>
        <taxon>Asterales</taxon>
        <taxon>Asteraceae</taxon>
        <taxon>Asteroideae</taxon>
        <taxon>Anthemideae</taxon>
        <taxon>Anthemidinae</taxon>
        <taxon>Tanacetum</taxon>
    </lineage>
</organism>
<gene>
    <name evidence="2" type="ORF">Tco_1068224</name>
</gene>
<reference evidence="2" key="1">
    <citation type="journal article" date="2022" name="Int. J. Mol. Sci.">
        <title>Draft Genome of Tanacetum Coccineum: Genomic Comparison of Closely Related Tanacetum-Family Plants.</title>
        <authorList>
            <person name="Yamashiro T."/>
            <person name="Shiraishi A."/>
            <person name="Nakayama K."/>
            <person name="Satake H."/>
        </authorList>
    </citation>
    <scope>NUCLEOTIDE SEQUENCE</scope>
</reference>
<comment type="caution">
    <text evidence="2">The sequence shown here is derived from an EMBL/GenBank/DDBJ whole genome shotgun (WGS) entry which is preliminary data.</text>
</comment>
<dbReference type="PANTHER" id="PTHR33116:SF79">
    <property type="entry name" value="REVERSE TRANSCRIPTASE DOMAIN, ZINC FINGER, CCHC-TYPE-RELATED"/>
    <property type="match status" value="1"/>
</dbReference>
<evidence type="ECO:0000313" key="3">
    <source>
        <dbReference type="Proteomes" id="UP001151760"/>
    </source>
</evidence>
<evidence type="ECO:0000313" key="2">
    <source>
        <dbReference type="EMBL" id="GJT86507.1"/>
    </source>
</evidence>
<sequence length="375" mass="41606">MKSLHLSFSRVVDAGMFKGIRLSNSLSLSHLFYADDALIIGEWSNDNLRSIINVIKCFHLVSGLQINIHKSQLLGVGVPRVDVETAASSIGCSIMNDQFCYLGVMVGENMSRHKAWADVVLKLRSRLSKWKSKTLSIGGRLTLLKSVLGVSPLYCMSIFKAPRGILKEMESIRNNFFIGADSLDKKITWVAWNNVLASKKNGGLGVSSFYALNRAMLLKWVWRFVSEDGSLWSRVIQAVYGSHIGSHSVHMASTWSSIMREVQLLKSKGFDFMSLCSKRVGDGSNTRFWLDVWKGDSPFCDVFPRIFALEQDKQMTVANKMAAHVSASFRRPVRGGIEQQQLSDLVTCMDSVSLNSMIGGCSISGDGSLQLKENS</sequence>
<dbReference type="Proteomes" id="UP001151760">
    <property type="component" value="Unassembled WGS sequence"/>
</dbReference>
<feature type="domain" description="Reverse transcriptase" evidence="1">
    <location>
        <begin position="1"/>
        <end position="106"/>
    </location>
</feature>
<accession>A0ABQ5HF47</accession>
<proteinExistence type="predicted"/>
<keyword evidence="2" id="KW-0695">RNA-directed DNA polymerase</keyword>
<dbReference type="InterPro" id="IPR000477">
    <property type="entry name" value="RT_dom"/>
</dbReference>
<keyword evidence="2" id="KW-0548">Nucleotidyltransferase</keyword>
<evidence type="ECO:0000259" key="1">
    <source>
        <dbReference type="PROSITE" id="PS50878"/>
    </source>
</evidence>
<keyword evidence="2" id="KW-0808">Transferase</keyword>